<organism evidence="1">
    <name type="scientific">uncultured Caudovirales phage</name>
    <dbReference type="NCBI Taxonomy" id="2100421"/>
    <lineage>
        <taxon>Viruses</taxon>
        <taxon>Duplodnaviria</taxon>
        <taxon>Heunggongvirae</taxon>
        <taxon>Uroviricota</taxon>
        <taxon>Caudoviricetes</taxon>
        <taxon>Peduoviridae</taxon>
        <taxon>Maltschvirus</taxon>
        <taxon>Maltschvirus maltsch</taxon>
    </lineage>
</organism>
<gene>
    <name evidence="1" type="ORF">UFOVP510_16</name>
</gene>
<proteinExistence type="predicted"/>
<protein>
    <submittedName>
        <fullName evidence="1">Uncharacterized protein</fullName>
    </submittedName>
</protein>
<dbReference type="EMBL" id="LR796493">
    <property type="protein sequence ID" value="CAB4147174.1"/>
    <property type="molecule type" value="Genomic_DNA"/>
</dbReference>
<accession>A0A6J5MK85</accession>
<reference evidence="1" key="1">
    <citation type="submission" date="2020-04" db="EMBL/GenBank/DDBJ databases">
        <authorList>
            <person name="Chiriac C."/>
            <person name="Salcher M."/>
            <person name="Ghai R."/>
            <person name="Kavagutti S V."/>
        </authorList>
    </citation>
    <scope>NUCLEOTIDE SEQUENCE</scope>
</reference>
<evidence type="ECO:0000313" key="1">
    <source>
        <dbReference type="EMBL" id="CAB4147174.1"/>
    </source>
</evidence>
<name>A0A6J5MK85_9CAUD</name>
<sequence length="202" mass="23159">MITQTELAKKWNLSAGRISQLVSAGMPLDSLESAETWRNNRHQATGIAPSGHQIGSVESQPEEHTALNPDGFMEVLERQRYLVKVSRQQYMIAIKEKSPQQARLYASYDKTVMTLTKLEKEARERSIASREYIRAEHAIERFSKVLGEIRQMIEQAELEISKDANPEEPGKAMKAVRKWRDRVMNSISKMEKRATQDIDEQS</sequence>